<sequence length="76" mass="8541">MSISSKDDNRLSICCPAVPPPYHLMARGIIAERGQYHPHPDASISHHRTLPHRDIHHHLANRHTRHGSHPTLAAPD</sequence>
<accession>A0A9P4R3X0</accession>
<proteinExistence type="predicted"/>
<name>A0A9P4R3X0_9PLEO</name>
<feature type="region of interest" description="Disordered" evidence="1">
    <location>
        <begin position="35"/>
        <end position="76"/>
    </location>
</feature>
<reference evidence="2" key="1">
    <citation type="journal article" date="2020" name="Stud. Mycol.">
        <title>101 Dothideomycetes genomes: a test case for predicting lifestyles and emergence of pathogens.</title>
        <authorList>
            <person name="Haridas S."/>
            <person name="Albert R."/>
            <person name="Binder M."/>
            <person name="Bloem J."/>
            <person name="Labutti K."/>
            <person name="Salamov A."/>
            <person name="Andreopoulos B."/>
            <person name="Baker S."/>
            <person name="Barry K."/>
            <person name="Bills G."/>
            <person name="Bluhm B."/>
            <person name="Cannon C."/>
            <person name="Castanera R."/>
            <person name="Culley D."/>
            <person name="Daum C."/>
            <person name="Ezra D."/>
            <person name="Gonzalez J."/>
            <person name="Henrissat B."/>
            <person name="Kuo A."/>
            <person name="Liang C."/>
            <person name="Lipzen A."/>
            <person name="Lutzoni F."/>
            <person name="Magnuson J."/>
            <person name="Mondo S."/>
            <person name="Nolan M."/>
            <person name="Ohm R."/>
            <person name="Pangilinan J."/>
            <person name="Park H.-J."/>
            <person name="Ramirez L."/>
            <person name="Alfaro M."/>
            <person name="Sun H."/>
            <person name="Tritt A."/>
            <person name="Yoshinaga Y."/>
            <person name="Zwiers L.-H."/>
            <person name="Turgeon B."/>
            <person name="Goodwin S."/>
            <person name="Spatafora J."/>
            <person name="Crous P."/>
            <person name="Grigoriev I."/>
        </authorList>
    </citation>
    <scope>NUCLEOTIDE SEQUENCE</scope>
    <source>
        <strain evidence="2">CBS 125425</strain>
    </source>
</reference>
<evidence type="ECO:0000313" key="3">
    <source>
        <dbReference type="Proteomes" id="UP000799444"/>
    </source>
</evidence>
<dbReference type="EMBL" id="ML996127">
    <property type="protein sequence ID" value="KAF2736249.1"/>
    <property type="molecule type" value="Genomic_DNA"/>
</dbReference>
<evidence type="ECO:0000313" key="2">
    <source>
        <dbReference type="EMBL" id="KAF2736249.1"/>
    </source>
</evidence>
<protein>
    <submittedName>
        <fullName evidence="2">Uncharacterized protein</fullName>
    </submittedName>
</protein>
<feature type="compositionally biased region" description="Basic residues" evidence="1">
    <location>
        <begin position="45"/>
        <end position="68"/>
    </location>
</feature>
<evidence type="ECO:0000256" key="1">
    <source>
        <dbReference type="SAM" id="MobiDB-lite"/>
    </source>
</evidence>
<keyword evidence="3" id="KW-1185">Reference proteome</keyword>
<gene>
    <name evidence="2" type="ORF">EJ04DRAFT_173047</name>
</gene>
<comment type="caution">
    <text evidence="2">The sequence shown here is derived from an EMBL/GenBank/DDBJ whole genome shotgun (WGS) entry which is preliminary data.</text>
</comment>
<dbReference type="AlphaFoldDB" id="A0A9P4R3X0"/>
<dbReference type="Proteomes" id="UP000799444">
    <property type="component" value="Unassembled WGS sequence"/>
</dbReference>
<organism evidence="2 3">
    <name type="scientific">Polyplosphaeria fusca</name>
    <dbReference type="NCBI Taxonomy" id="682080"/>
    <lineage>
        <taxon>Eukaryota</taxon>
        <taxon>Fungi</taxon>
        <taxon>Dikarya</taxon>
        <taxon>Ascomycota</taxon>
        <taxon>Pezizomycotina</taxon>
        <taxon>Dothideomycetes</taxon>
        <taxon>Pleosporomycetidae</taxon>
        <taxon>Pleosporales</taxon>
        <taxon>Tetraplosphaeriaceae</taxon>
        <taxon>Polyplosphaeria</taxon>
    </lineage>
</organism>